<dbReference type="InterPro" id="IPR004703">
    <property type="entry name" value="PTS_sugar-sp_permease"/>
</dbReference>
<dbReference type="Proteomes" id="UP000280475">
    <property type="component" value="Chromosome"/>
</dbReference>
<keyword evidence="2" id="KW-0813">Transport</keyword>
<evidence type="ECO:0000313" key="11">
    <source>
        <dbReference type="Proteomes" id="UP000280475"/>
    </source>
</evidence>
<feature type="transmembrane region" description="Helical" evidence="9">
    <location>
        <begin position="412"/>
        <end position="434"/>
    </location>
</feature>
<evidence type="ECO:0000256" key="4">
    <source>
        <dbReference type="ARBA" id="ARBA00022597"/>
    </source>
</evidence>
<evidence type="ECO:0000256" key="8">
    <source>
        <dbReference type="ARBA" id="ARBA00023136"/>
    </source>
</evidence>
<evidence type="ECO:0000256" key="1">
    <source>
        <dbReference type="ARBA" id="ARBA00004651"/>
    </source>
</evidence>
<evidence type="ECO:0000256" key="7">
    <source>
        <dbReference type="ARBA" id="ARBA00022989"/>
    </source>
</evidence>
<evidence type="ECO:0000313" key="10">
    <source>
        <dbReference type="EMBL" id="AYW51445.1"/>
    </source>
</evidence>
<evidence type="ECO:0000256" key="2">
    <source>
        <dbReference type="ARBA" id="ARBA00022448"/>
    </source>
</evidence>
<feature type="transmembrane region" description="Helical" evidence="9">
    <location>
        <begin position="246"/>
        <end position="264"/>
    </location>
</feature>
<dbReference type="AlphaFoldDB" id="A0A3G5FME1"/>
<keyword evidence="8 9" id="KW-0472">Membrane</keyword>
<dbReference type="GO" id="GO:0009401">
    <property type="term" value="P:phosphoenolpyruvate-dependent sugar phosphotransferase system"/>
    <property type="evidence" value="ECO:0007669"/>
    <property type="project" value="UniProtKB-KW"/>
</dbReference>
<keyword evidence="7 9" id="KW-1133">Transmembrane helix</keyword>
<dbReference type="EMBL" id="CP027768">
    <property type="protein sequence ID" value="AYW51445.1"/>
    <property type="molecule type" value="Genomic_DNA"/>
</dbReference>
<keyword evidence="5" id="KW-0598">Phosphotransferase system</keyword>
<feature type="transmembrane region" description="Helical" evidence="9">
    <location>
        <begin position="175"/>
        <end position="196"/>
    </location>
</feature>
<dbReference type="GO" id="GO:0015577">
    <property type="term" value="F:galactitol transmembrane transporter activity"/>
    <property type="evidence" value="ECO:0007669"/>
    <property type="project" value="InterPro"/>
</dbReference>
<comment type="subcellular location">
    <subcellularLocation>
        <location evidence="1">Cell membrane</location>
        <topology evidence="1">Multi-pass membrane protein</topology>
    </subcellularLocation>
</comment>
<dbReference type="GO" id="GO:0005886">
    <property type="term" value="C:plasma membrane"/>
    <property type="evidence" value="ECO:0007669"/>
    <property type="project" value="UniProtKB-SubCell"/>
</dbReference>
<proteinExistence type="predicted"/>
<dbReference type="PANTHER" id="PTHR37324:SF2">
    <property type="entry name" value="PTS SYSTEM GALACTITOL-SPECIFIC EIIC COMPONENT"/>
    <property type="match status" value="1"/>
</dbReference>
<evidence type="ECO:0000256" key="6">
    <source>
        <dbReference type="ARBA" id="ARBA00022692"/>
    </source>
</evidence>
<organism evidence="10 11">
    <name type="scientific">Tetragenococcus halophilus</name>
    <name type="common">Pediococcus halophilus</name>
    <dbReference type="NCBI Taxonomy" id="51669"/>
    <lineage>
        <taxon>Bacteria</taxon>
        <taxon>Bacillati</taxon>
        <taxon>Bacillota</taxon>
        <taxon>Bacilli</taxon>
        <taxon>Lactobacillales</taxon>
        <taxon>Enterococcaceae</taxon>
        <taxon>Tetragenococcus</taxon>
    </lineage>
</organism>
<evidence type="ECO:0000256" key="5">
    <source>
        <dbReference type="ARBA" id="ARBA00022683"/>
    </source>
</evidence>
<feature type="transmembrane region" description="Helical" evidence="9">
    <location>
        <begin position="6"/>
        <end position="26"/>
    </location>
</feature>
<evidence type="ECO:0000256" key="9">
    <source>
        <dbReference type="SAM" id="Phobius"/>
    </source>
</evidence>
<dbReference type="Pfam" id="PF03611">
    <property type="entry name" value="EIIC-GAT"/>
    <property type="match status" value="1"/>
</dbReference>
<feature type="transmembrane region" description="Helical" evidence="9">
    <location>
        <begin position="311"/>
        <end position="328"/>
    </location>
</feature>
<dbReference type="PANTHER" id="PTHR37324">
    <property type="entry name" value="PTS SYSTEM GALACTITOL-SPECIFIC EIIC COMPONENT"/>
    <property type="match status" value="1"/>
</dbReference>
<evidence type="ECO:0000256" key="3">
    <source>
        <dbReference type="ARBA" id="ARBA00022475"/>
    </source>
</evidence>
<feature type="transmembrane region" description="Helical" evidence="9">
    <location>
        <begin position="86"/>
        <end position="109"/>
    </location>
</feature>
<feature type="transmembrane region" description="Helical" evidence="9">
    <location>
        <begin position="38"/>
        <end position="56"/>
    </location>
</feature>
<keyword evidence="4" id="KW-0762">Sugar transport</keyword>
<gene>
    <name evidence="10" type="ORF">C7H83_10525</name>
</gene>
<keyword evidence="3" id="KW-1003">Cell membrane</keyword>
<accession>A0A3G5FME1</accession>
<protein>
    <submittedName>
        <fullName evidence="10">PTS galactitol transporter subunit IIC</fullName>
    </submittedName>
</protein>
<dbReference type="InterPro" id="IPR013853">
    <property type="entry name" value="EIIC-GAT"/>
</dbReference>
<reference evidence="10 11" key="1">
    <citation type="journal article" date="2012" name="Int. J. Syst. Evol. Microbiol.">
        <title>Characterization of Tetragenococcus strains from sugar thick juice reveals a novel species, Tetragenococcus osmophilus sp. nov., and divides Tetragenococcus halophilus into two subspecies, T. halophilus subsp. halophilus subsp. nov. and T. halophilus subsp. flandriensis subsp. nov.</title>
        <authorList>
            <person name="Juste A."/>
            <person name="Van Trappen S."/>
            <person name="Verreth C."/>
            <person name="Cleenwerck I."/>
            <person name="De Vos P."/>
            <person name="Lievens B."/>
            <person name="Willems K.A."/>
        </authorList>
    </citation>
    <scope>NUCLEOTIDE SEQUENCE [LARGE SCALE GENOMIC DNA]</scope>
    <source>
        <strain evidence="10 11">LMG 26042</strain>
    </source>
</reference>
<feature type="transmembrane region" description="Helical" evidence="9">
    <location>
        <begin position="217"/>
        <end position="240"/>
    </location>
</feature>
<name>A0A3G5FME1_TETHA</name>
<feature type="transmembrane region" description="Helical" evidence="9">
    <location>
        <begin position="334"/>
        <end position="353"/>
    </location>
</feature>
<keyword evidence="6 9" id="KW-0812">Transmembrane</keyword>
<sequence>MFEQIMGTFGAAIILPIFIFIVELLLKIKPGQAFKSAIYIGVGLNGLISILNPYFLGAMGEALTEMITTQGIQLPYIDTGWGVLSALSYSTTIGAAIIPVGLIVNFILIRFNLTDTLDIDVWNYWQWAFIGTLIFYQTGNYLMGITVAVLMELICIALADFAAPRMQEFFDLPGISFPHGSLISGTLVAMILRWPLEKLGIFKIKINSESIQRRFGVFGDSVVVGFIIACVIGLIAYTGQYGTMETWANILTMGIATGSFIYLYPKATGALLEGFNVLNERARDIITARDGDRELDFGMDGALAIGHPDTITTGLLSMVITVAMIFFLPGNEFLMLGDLGVTPFFLAAGTVAVMNGNLIASVITNIVSLGITFYFSTWISPVFNGIARQIGGIDVEAGSALVGADIRPVAGVAYYLGQNWILIIVSIIAMLVLMKYVRNNNKVREILTGHKFSRE</sequence>
<feature type="transmembrane region" description="Helical" evidence="9">
    <location>
        <begin position="141"/>
        <end position="163"/>
    </location>
</feature>